<protein>
    <recommendedName>
        <fullName evidence="4">Asteroid domain-containing protein</fullName>
    </recommendedName>
</protein>
<reference evidence="3" key="1">
    <citation type="journal article" date="2015" name="Proc. Natl. Acad. Sci. U.S.A.">
        <title>Genome sequence of the Asian Tiger mosquito, Aedes albopictus, reveals insights into its biology, genetics, and evolution.</title>
        <authorList>
            <person name="Chen X.G."/>
            <person name="Jiang X."/>
            <person name="Gu J."/>
            <person name="Xu M."/>
            <person name="Wu Y."/>
            <person name="Deng Y."/>
            <person name="Zhang C."/>
            <person name="Bonizzoni M."/>
            <person name="Dermauw W."/>
            <person name="Vontas J."/>
            <person name="Armbruster P."/>
            <person name="Huang X."/>
            <person name="Yang Y."/>
            <person name="Zhang H."/>
            <person name="He W."/>
            <person name="Peng H."/>
            <person name="Liu Y."/>
            <person name="Wu K."/>
            <person name="Chen J."/>
            <person name="Lirakis M."/>
            <person name="Topalis P."/>
            <person name="Van Leeuwen T."/>
            <person name="Hall A.B."/>
            <person name="Jiang X."/>
            <person name="Thorpe C."/>
            <person name="Mueller R.L."/>
            <person name="Sun C."/>
            <person name="Waterhouse R.M."/>
            <person name="Yan G."/>
            <person name="Tu Z.J."/>
            <person name="Fang X."/>
            <person name="James A.A."/>
        </authorList>
    </citation>
    <scope>NUCLEOTIDE SEQUENCE [LARGE SCALE GENOMIC DNA]</scope>
    <source>
        <strain evidence="3">Foshan</strain>
    </source>
</reference>
<dbReference type="PANTHER" id="PTHR15976">
    <property type="entry name" value="CONSTITUTIVE COACTIVATOR OF PEROXISOME PROLIFERATOR-ACTIVATED RECEPTOR GAMMA"/>
    <property type="match status" value="1"/>
</dbReference>
<keyword evidence="3" id="KW-1185">Reference proteome</keyword>
<proteinExistence type="inferred from homology"/>
<reference evidence="2" key="2">
    <citation type="submission" date="2025-05" db="UniProtKB">
        <authorList>
            <consortium name="EnsemblMetazoa"/>
        </authorList>
    </citation>
    <scope>IDENTIFICATION</scope>
    <source>
        <strain evidence="2">Foshan</strain>
    </source>
</reference>
<comment type="similarity">
    <text evidence="1">Belongs to the constitutive coactivator of PPAR-gamma family.</text>
</comment>
<dbReference type="Proteomes" id="UP000069940">
    <property type="component" value="Unassembled WGS sequence"/>
</dbReference>
<dbReference type="GeneID" id="109408717"/>
<evidence type="ECO:0008006" key="4">
    <source>
        <dbReference type="Google" id="ProtNLM"/>
    </source>
</evidence>
<dbReference type="RefSeq" id="XP_029730843.2">
    <property type="nucleotide sequence ID" value="XM_029874983.2"/>
</dbReference>
<evidence type="ECO:0000256" key="1">
    <source>
        <dbReference type="ARBA" id="ARBA00009495"/>
    </source>
</evidence>
<dbReference type="Gene3D" id="3.40.50.1010">
    <property type="entry name" value="5'-nuclease"/>
    <property type="match status" value="1"/>
</dbReference>
<sequence length="588" mass="67614">MGVRWLDTFIREEVKNGAFLVNIEHEIREYYSKATAAGSTSPPPPPVLVIDVFALSCGQLSSIDFDALIYGARFNVGFGIIDRFLRKLKSLGVVLEFFIDGSVQSFKVNTWSERRDQEYRDIIAIIDAVDRGTDVATILDTLGAPGCSYSLKYLAETHGRLTVSLEKECDQELAAFACKVNALAIISNDTDFLVYEGSWKFWSSNELNIDTLETLEYNRQALLETLGLTFAQMPLFATLCGNDIIKAEELKRFHYRIGRLSRKISNVAQFVQQEADLEDLDSTLLKVFGRHNAYIRDRFRQSIDFYKTDYATTSDENNNPVKETLLKHANTLVYQLWHKQPHMVSMGLVDMRDPDLGQPFPTIVLRILQRTAGIIMFHRLKGRKYYAHPFVVKLNHETGHQLRRFPVQFPTFVDPPTMTDLFSKNPSIEAKLEEVKFLLLSWIVSDRLDYRLLKRILRPLLPTVVTLCNLVENRMLRLFEADLLLQVAYDVVTEAYDPKLLELPPKVEPRPFRVPFLFRSMYAFVIDAMDSIGMNLRGFREDPPLDGVLFHLKYEEWAKLAGSTERIAPWRIYVTLMRPEVNDGKLLK</sequence>
<organism evidence="2 3">
    <name type="scientific">Aedes albopictus</name>
    <name type="common">Asian tiger mosquito</name>
    <name type="synonym">Stegomyia albopicta</name>
    <dbReference type="NCBI Taxonomy" id="7160"/>
    <lineage>
        <taxon>Eukaryota</taxon>
        <taxon>Metazoa</taxon>
        <taxon>Ecdysozoa</taxon>
        <taxon>Arthropoda</taxon>
        <taxon>Hexapoda</taxon>
        <taxon>Insecta</taxon>
        <taxon>Pterygota</taxon>
        <taxon>Neoptera</taxon>
        <taxon>Endopterygota</taxon>
        <taxon>Diptera</taxon>
        <taxon>Nematocera</taxon>
        <taxon>Culicoidea</taxon>
        <taxon>Culicidae</taxon>
        <taxon>Culicinae</taxon>
        <taxon>Aedini</taxon>
        <taxon>Aedes</taxon>
        <taxon>Stegomyia</taxon>
    </lineage>
</organism>
<name>A0ABM1XW96_AEDAL</name>
<evidence type="ECO:0000313" key="2">
    <source>
        <dbReference type="EnsemblMetazoa" id="AALFPA23_003451.P3825"/>
    </source>
</evidence>
<evidence type="ECO:0000313" key="3">
    <source>
        <dbReference type="Proteomes" id="UP000069940"/>
    </source>
</evidence>
<accession>A0ABM1XW96</accession>
<dbReference type="PANTHER" id="PTHR15976:SF16">
    <property type="entry name" value="ASTEROID DOMAIN-CONTAINING PROTEIN"/>
    <property type="match status" value="1"/>
</dbReference>
<dbReference type="InterPro" id="IPR026784">
    <property type="entry name" value="Coact_PPARg"/>
</dbReference>
<dbReference type="InterPro" id="IPR029060">
    <property type="entry name" value="PIN-like_dom_sf"/>
</dbReference>
<dbReference type="EnsemblMetazoa" id="AALFPA23_003451.R3825">
    <property type="protein sequence ID" value="AALFPA23_003451.P3825"/>
    <property type="gene ID" value="AALFPA23_003451"/>
</dbReference>
<dbReference type="SUPFAM" id="SSF88723">
    <property type="entry name" value="PIN domain-like"/>
    <property type="match status" value="1"/>
</dbReference>